<protein>
    <submittedName>
        <fullName evidence="1">Uncharacterized protein</fullName>
    </submittedName>
</protein>
<organism evidence="1 2">
    <name type="scientific">Glossina palpalis gambiensis</name>
    <dbReference type="NCBI Taxonomy" id="67801"/>
    <lineage>
        <taxon>Eukaryota</taxon>
        <taxon>Metazoa</taxon>
        <taxon>Ecdysozoa</taxon>
        <taxon>Arthropoda</taxon>
        <taxon>Hexapoda</taxon>
        <taxon>Insecta</taxon>
        <taxon>Pterygota</taxon>
        <taxon>Neoptera</taxon>
        <taxon>Endopterygota</taxon>
        <taxon>Diptera</taxon>
        <taxon>Brachycera</taxon>
        <taxon>Muscomorpha</taxon>
        <taxon>Hippoboscoidea</taxon>
        <taxon>Glossinidae</taxon>
        <taxon>Glossina</taxon>
    </lineage>
</organism>
<reference evidence="2" key="1">
    <citation type="submission" date="2015-01" db="EMBL/GenBank/DDBJ databases">
        <authorList>
            <person name="Aksoy S."/>
            <person name="Warren W."/>
            <person name="Wilson R.K."/>
        </authorList>
    </citation>
    <scope>NUCLEOTIDE SEQUENCE [LARGE SCALE GENOMIC DNA]</scope>
    <source>
        <strain evidence="2">IAEA</strain>
    </source>
</reference>
<dbReference type="Proteomes" id="UP000092460">
    <property type="component" value="Unassembled WGS sequence"/>
</dbReference>
<sequence>MAVRRAMQSRKPGALIVIDSRQPYLSICGQNELFYVQWQLYNLITSYEELEKFQSVARKMESQCIINNYNVGHNLSPTNYKNNIKRSSSQFSVADFICPAALKIFGGHNKKLKRKQNSTEREFPNISQ</sequence>
<proteinExistence type="predicted"/>
<dbReference type="EnsemblMetazoa" id="GPPI011161-RA">
    <property type="protein sequence ID" value="GPPI011161-PA"/>
    <property type="gene ID" value="GPPI011161"/>
</dbReference>
<evidence type="ECO:0000313" key="1">
    <source>
        <dbReference type="EnsemblMetazoa" id="GPPI011161-PA"/>
    </source>
</evidence>
<keyword evidence="2" id="KW-1185">Reference proteome</keyword>
<accession>A0A1B0AWI3</accession>
<dbReference type="VEuPathDB" id="VectorBase:GPPI011161"/>
<name>A0A1B0AWI3_9MUSC</name>
<reference evidence="1" key="2">
    <citation type="submission" date="2020-05" db="UniProtKB">
        <authorList>
            <consortium name="EnsemblMetazoa"/>
        </authorList>
    </citation>
    <scope>IDENTIFICATION</scope>
    <source>
        <strain evidence="1">IAEA</strain>
    </source>
</reference>
<evidence type="ECO:0000313" key="2">
    <source>
        <dbReference type="Proteomes" id="UP000092460"/>
    </source>
</evidence>
<dbReference type="AlphaFoldDB" id="A0A1B0AWI3"/>
<dbReference type="EMBL" id="JXJN01004775">
    <property type="status" value="NOT_ANNOTATED_CDS"/>
    <property type="molecule type" value="Genomic_DNA"/>
</dbReference>